<dbReference type="GO" id="GO:0007031">
    <property type="term" value="P:peroxisome organization"/>
    <property type="evidence" value="ECO:0007669"/>
    <property type="project" value="UniProtKB-KW"/>
</dbReference>
<keyword evidence="3" id="KW-0547">Nucleotide-binding</keyword>
<keyword evidence="2" id="KW-0962">Peroxisome biogenesis</keyword>
<feature type="compositionally biased region" description="Basic and acidic residues" evidence="9">
    <location>
        <begin position="91"/>
        <end position="100"/>
    </location>
</feature>
<dbReference type="Pfam" id="PF00004">
    <property type="entry name" value="AAA"/>
    <property type="match status" value="2"/>
</dbReference>
<evidence type="ECO:0000256" key="2">
    <source>
        <dbReference type="ARBA" id="ARBA00022593"/>
    </source>
</evidence>
<accession>A0AAN9URR4</accession>
<proteinExistence type="inferred from homology"/>
<dbReference type="InterPro" id="IPR003960">
    <property type="entry name" value="ATPase_AAA_CS"/>
</dbReference>
<protein>
    <recommendedName>
        <fullName evidence="6">Peroxisomal ATPase PEX1</fullName>
    </recommendedName>
    <alternativeName>
        <fullName evidence="5">Peroxin-1</fullName>
    </alternativeName>
</protein>
<dbReference type="SMART" id="SM00382">
    <property type="entry name" value="AAA"/>
    <property type="match status" value="2"/>
</dbReference>
<dbReference type="PANTHER" id="PTHR23077:SF171">
    <property type="entry name" value="NUCLEAR VALOSIN-CONTAINING PROTEIN-LIKE"/>
    <property type="match status" value="1"/>
</dbReference>
<reference evidence="11 12" key="1">
    <citation type="submission" date="2024-02" db="EMBL/GenBank/DDBJ databases">
        <title>De novo assembly and annotation of 12 fungi associated with fruit tree decline syndrome in Ontario, Canada.</title>
        <authorList>
            <person name="Sulman M."/>
            <person name="Ellouze W."/>
            <person name="Ilyukhin E."/>
        </authorList>
    </citation>
    <scope>NUCLEOTIDE SEQUENCE [LARGE SCALE GENOMIC DNA]</scope>
    <source>
        <strain evidence="11 12">M11/M66-122</strain>
    </source>
</reference>
<dbReference type="Gene3D" id="3.40.50.300">
    <property type="entry name" value="P-loop containing nucleotide triphosphate hydrolases"/>
    <property type="match status" value="2"/>
</dbReference>
<evidence type="ECO:0000256" key="9">
    <source>
        <dbReference type="SAM" id="MobiDB-lite"/>
    </source>
</evidence>
<feature type="domain" description="AAA+ ATPase" evidence="10">
    <location>
        <begin position="512"/>
        <end position="648"/>
    </location>
</feature>
<dbReference type="GO" id="GO:1990275">
    <property type="term" value="F:preribosome binding"/>
    <property type="evidence" value="ECO:0007669"/>
    <property type="project" value="TreeGrafter"/>
</dbReference>
<dbReference type="InterPro" id="IPR041569">
    <property type="entry name" value="AAA_lid_3"/>
</dbReference>
<sequence>MPPRTLHGLDRDVYQIVRKFEDEHERENSSKPPRFTVSGVYDWIKRSNSSLARQKKRPLEDSIERALRLRKEERLEDDEEAALEDAESAENEPKPKERDYFLMNKQLAKAWDVPRRRRTSPSTPDVATPAEGNAAETRPADDQLASQPKAKRRKVERSAAAKDDRSPPTGVSFDDLGGMDDAIRVLGESVTFPMKCPEACIGIGLEAARGVLLHGPPGCGKTMLANALAAELGVAYIPVSAPSLVAGMSGESEKKIRELYEEAKQLAPCLIFIDEIDAIMGKRENAQREMEKRIVAQMLTCMDDLGYEKTGGKAVVTLAATNRPDSIDPALRRAGRFNREISLGIPNEPAREAIFHKLLQKCKVSDDLNYKQLARSTPGFVGADLEDVVSVAKNDVARKIMDVMVSNAPTTEIEMDVDDTNSKVSETVRWHRRIAAGFSDPIPSEQYVITMELMLGAIKKVQPAAKREGFTTIPDTNWTHIGALQDVREQLMLSIVKPIQIPESFAAVGLEAPSGVLLWGPPGCGKTLLAKAVANESKANFISVKGPELLNKYVGESERSVRQVFGRARASAPCILFFDELDALVPRRDGGAVDASARVVNQLLTELDGVGSRDGVYVVGATNRPDMIDPAILRPGRLGTNIFVDLPDADGRADILRTRMRRLLPAYYASGGDDVDELLDVLDRVARDGRCEGFSGADLDNLHVAAGQAAVKRAELQLREDQEEAARRRRDGEWGHGTAIVRGPNRLTAEDWEAALSQITPSVSEEHARKFRRLKETGWE</sequence>
<keyword evidence="4" id="KW-0067">ATP-binding</keyword>
<feature type="coiled-coil region" evidence="8">
    <location>
        <begin position="704"/>
        <end position="731"/>
    </location>
</feature>
<evidence type="ECO:0000256" key="4">
    <source>
        <dbReference type="ARBA" id="ARBA00022840"/>
    </source>
</evidence>
<evidence type="ECO:0000256" key="8">
    <source>
        <dbReference type="SAM" id="Coils"/>
    </source>
</evidence>
<comment type="catalytic activity">
    <reaction evidence="7">
        <text>ATP + H2O = ADP + phosphate + H(+)</text>
        <dbReference type="Rhea" id="RHEA:13065"/>
        <dbReference type="ChEBI" id="CHEBI:15377"/>
        <dbReference type="ChEBI" id="CHEBI:15378"/>
        <dbReference type="ChEBI" id="CHEBI:30616"/>
        <dbReference type="ChEBI" id="CHEBI:43474"/>
        <dbReference type="ChEBI" id="CHEBI:456216"/>
    </reaction>
    <physiologicalReaction direction="left-to-right" evidence="7">
        <dbReference type="Rhea" id="RHEA:13066"/>
    </physiologicalReaction>
</comment>
<dbReference type="AlphaFoldDB" id="A0AAN9URR4"/>
<dbReference type="PROSITE" id="PS00674">
    <property type="entry name" value="AAA"/>
    <property type="match status" value="2"/>
</dbReference>
<dbReference type="GO" id="GO:0016887">
    <property type="term" value="F:ATP hydrolysis activity"/>
    <property type="evidence" value="ECO:0007669"/>
    <property type="project" value="InterPro"/>
</dbReference>
<dbReference type="EMBL" id="JAKJXP020000025">
    <property type="protein sequence ID" value="KAK7753855.1"/>
    <property type="molecule type" value="Genomic_DNA"/>
</dbReference>
<dbReference type="GO" id="GO:0005634">
    <property type="term" value="C:nucleus"/>
    <property type="evidence" value="ECO:0007669"/>
    <property type="project" value="TreeGrafter"/>
</dbReference>
<feature type="region of interest" description="Disordered" evidence="9">
    <location>
        <begin position="67"/>
        <end position="177"/>
    </location>
</feature>
<dbReference type="InterPro" id="IPR050168">
    <property type="entry name" value="AAA_ATPase_domain"/>
</dbReference>
<evidence type="ECO:0000256" key="7">
    <source>
        <dbReference type="ARBA" id="ARBA00048778"/>
    </source>
</evidence>
<dbReference type="Gene3D" id="1.10.8.60">
    <property type="match status" value="2"/>
</dbReference>
<evidence type="ECO:0000256" key="3">
    <source>
        <dbReference type="ARBA" id="ARBA00022741"/>
    </source>
</evidence>
<evidence type="ECO:0000256" key="5">
    <source>
        <dbReference type="ARBA" id="ARBA00032509"/>
    </source>
</evidence>
<dbReference type="Pfam" id="PF17862">
    <property type="entry name" value="AAA_lid_3"/>
    <property type="match status" value="2"/>
</dbReference>
<dbReference type="PANTHER" id="PTHR23077">
    <property type="entry name" value="AAA-FAMILY ATPASE"/>
    <property type="match status" value="1"/>
</dbReference>
<dbReference type="Proteomes" id="UP001320420">
    <property type="component" value="Unassembled WGS sequence"/>
</dbReference>
<evidence type="ECO:0000313" key="11">
    <source>
        <dbReference type="EMBL" id="KAK7753855.1"/>
    </source>
</evidence>
<feature type="domain" description="AAA+ ATPase" evidence="10">
    <location>
        <begin position="207"/>
        <end position="347"/>
    </location>
</feature>
<gene>
    <name evidence="11" type="primary">RIX7</name>
    <name evidence="11" type="ORF">SLS62_004221</name>
</gene>
<evidence type="ECO:0000259" key="10">
    <source>
        <dbReference type="SMART" id="SM00382"/>
    </source>
</evidence>
<feature type="compositionally biased region" description="Basic and acidic residues" evidence="9">
    <location>
        <begin position="156"/>
        <end position="166"/>
    </location>
</feature>
<dbReference type="FunFam" id="3.40.50.300:FF:000365">
    <property type="entry name" value="Ribosome biogenesis ATPase RIX7"/>
    <property type="match status" value="1"/>
</dbReference>
<dbReference type="SUPFAM" id="SSF52540">
    <property type="entry name" value="P-loop containing nucleoside triphosphate hydrolases"/>
    <property type="match status" value="2"/>
</dbReference>
<comment type="similarity">
    <text evidence="1">Belongs to the AAA ATPase family.</text>
</comment>
<dbReference type="InterPro" id="IPR003959">
    <property type="entry name" value="ATPase_AAA_core"/>
</dbReference>
<evidence type="ECO:0000313" key="12">
    <source>
        <dbReference type="Proteomes" id="UP001320420"/>
    </source>
</evidence>
<dbReference type="InterPro" id="IPR027417">
    <property type="entry name" value="P-loop_NTPase"/>
</dbReference>
<dbReference type="GO" id="GO:0005524">
    <property type="term" value="F:ATP binding"/>
    <property type="evidence" value="ECO:0007669"/>
    <property type="project" value="UniProtKB-KW"/>
</dbReference>
<organism evidence="11 12">
    <name type="scientific">Diatrype stigma</name>
    <dbReference type="NCBI Taxonomy" id="117547"/>
    <lineage>
        <taxon>Eukaryota</taxon>
        <taxon>Fungi</taxon>
        <taxon>Dikarya</taxon>
        <taxon>Ascomycota</taxon>
        <taxon>Pezizomycotina</taxon>
        <taxon>Sordariomycetes</taxon>
        <taxon>Xylariomycetidae</taxon>
        <taxon>Xylariales</taxon>
        <taxon>Diatrypaceae</taxon>
        <taxon>Diatrype</taxon>
    </lineage>
</organism>
<dbReference type="FunFam" id="3.40.50.300:FF:000149">
    <property type="entry name" value="Nuclear valosin-containing protein-like"/>
    <property type="match status" value="1"/>
</dbReference>
<comment type="caution">
    <text evidence="11">The sequence shown here is derived from an EMBL/GenBank/DDBJ whole genome shotgun (WGS) entry which is preliminary data.</text>
</comment>
<keyword evidence="12" id="KW-1185">Reference proteome</keyword>
<dbReference type="GO" id="GO:0042254">
    <property type="term" value="P:ribosome biogenesis"/>
    <property type="evidence" value="ECO:0007669"/>
    <property type="project" value="TreeGrafter"/>
</dbReference>
<dbReference type="InterPro" id="IPR003593">
    <property type="entry name" value="AAA+_ATPase"/>
</dbReference>
<name>A0AAN9URR4_9PEZI</name>
<evidence type="ECO:0000256" key="1">
    <source>
        <dbReference type="ARBA" id="ARBA00006914"/>
    </source>
</evidence>
<feature type="compositionally biased region" description="Acidic residues" evidence="9">
    <location>
        <begin position="75"/>
        <end position="90"/>
    </location>
</feature>
<dbReference type="GO" id="GO:0003723">
    <property type="term" value="F:RNA binding"/>
    <property type="evidence" value="ECO:0007669"/>
    <property type="project" value="TreeGrafter"/>
</dbReference>
<keyword evidence="8" id="KW-0175">Coiled coil</keyword>
<evidence type="ECO:0000256" key="6">
    <source>
        <dbReference type="ARBA" id="ARBA00034532"/>
    </source>
</evidence>